<organism evidence="1 2">
    <name type="scientific">Metabacillus hrfriensis</name>
    <dbReference type="NCBI Taxonomy" id="3048891"/>
    <lineage>
        <taxon>Bacteria</taxon>
        <taxon>Bacillati</taxon>
        <taxon>Bacillota</taxon>
        <taxon>Bacilli</taxon>
        <taxon>Bacillales</taxon>
        <taxon>Bacillaceae</taxon>
        <taxon>Metabacillus</taxon>
    </lineage>
</organism>
<reference evidence="2" key="1">
    <citation type="journal article" date="2025" name="Aquaculture">
        <title>Assessment of the bioflocculant production and safety properties of Metabacillus hrfriensis sp. nov. based on phenotypic and whole-genome sequencing analysis.</title>
        <authorList>
            <person name="Zhang R."/>
            <person name="Zhao Z."/>
            <person name="Luo L."/>
            <person name="Wang S."/>
            <person name="Guo K."/>
            <person name="Xu W."/>
        </authorList>
    </citation>
    <scope>NUCLEOTIDE SEQUENCE [LARGE SCALE GENOMIC DNA]</scope>
    <source>
        <strain evidence="2">CT-WN-B3</strain>
    </source>
</reference>
<gene>
    <name evidence="1" type="ORF">QLQ22_09700</name>
</gene>
<sequence length="161" mass="17822">MALLKKTLIIYASMSGNTEDIAKLIGKRLQEDEMDVTYEDMDACDSESLRKYDYILAGSYTWGDGDLPYEAEDFYEELSDADFTGKKIGCFGSGDHAYPKFCEAVDLLQGRFAETGADVFTDLLKIEGSPETDEAISECIQFAESFSAWCAKSGRVTMNAS</sequence>
<accession>A0ACD4RGC6</accession>
<proteinExistence type="predicted"/>
<name>A0ACD4RGC6_9BACI</name>
<dbReference type="Proteomes" id="UP001226091">
    <property type="component" value="Chromosome"/>
</dbReference>
<evidence type="ECO:0000313" key="1">
    <source>
        <dbReference type="EMBL" id="WHZ59578.1"/>
    </source>
</evidence>
<dbReference type="EMBL" id="CP126116">
    <property type="protein sequence ID" value="WHZ59578.1"/>
    <property type="molecule type" value="Genomic_DNA"/>
</dbReference>
<evidence type="ECO:0000313" key="2">
    <source>
        <dbReference type="Proteomes" id="UP001226091"/>
    </source>
</evidence>
<protein>
    <submittedName>
        <fullName evidence="1">Flavodoxin</fullName>
    </submittedName>
</protein>
<keyword evidence="2" id="KW-1185">Reference proteome</keyword>